<feature type="chain" id="PRO_5047144923" evidence="2">
    <location>
        <begin position="23"/>
        <end position="177"/>
    </location>
</feature>
<evidence type="ECO:0000256" key="2">
    <source>
        <dbReference type="SAM" id="SignalP"/>
    </source>
</evidence>
<reference evidence="3 4" key="1">
    <citation type="submission" date="2024-09" db="EMBL/GenBank/DDBJ databases">
        <authorList>
            <person name="Sun Q."/>
            <person name="Mori K."/>
        </authorList>
    </citation>
    <scope>NUCLEOTIDE SEQUENCE [LARGE SCALE GENOMIC DNA]</scope>
    <source>
        <strain evidence="3 4">KCTC 23315</strain>
    </source>
</reference>
<keyword evidence="2" id="KW-0732">Signal</keyword>
<feature type="signal peptide" evidence="2">
    <location>
        <begin position="1"/>
        <end position="22"/>
    </location>
</feature>
<evidence type="ECO:0000313" key="3">
    <source>
        <dbReference type="EMBL" id="MFC0047348.1"/>
    </source>
</evidence>
<dbReference type="Proteomes" id="UP001589813">
    <property type="component" value="Unassembled WGS sequence"/>
</dbReference>
<sequence>MIRQSLWLLLSVLLCFAAPLQAHQMKTAITKLLFNDRSGQLEVMHRFYLHDAEHAVKHLQGKAADIHQQEAARAQFADYVATHFSLTLNGEPLQLKLLGSELDGRHIWVYQEIALPKAELNTLSVRHDSLMNIWPAQINVVNLEGRGQVRTLKLSKQEPQQSFNFSAEAKPDSPAQH</sequence>
<protein>
    <submittedName>
        <fullName evidence="3">DUF6702 family protein</fullName>
    </submittedName>
</protein>
<keyword evidence="4" id="KW-1185">Reference proteome</keyword>
<feature type="region of interest" description="Disordered" evidence="1">
    <location>
        <begin position="157"/>
        <end position="177"/>
    </location>
</feature>
<dbReference type="Pfam" id="PF20420">
    <property type="entry name" value="DUF6702"/>
    <property type="match status" value="1"/>
</dbReference>
<dbReference type="EMBL" id="JBHLXP010000001">
    <property type="protein sequence ID" value="MFC0047348.1"/>
    <property type="molecule type" value="Genomic_DNA"/>
</dbReference>
<proteinExistence type="predicted"/>
<name>A0ABV6BCU6_9GAMM</name>
<dbReference type="InterPro" id="IPR046525">
    <property type="entry name" value="DUF6702"/>
</dbReference>
<comment type="caution">
    <text evidence="3">The sequence shown here is derived from an EMBL/GenBank/DDBJ whole genome shotgun (WGS) entry which is preliminary data.</text>
</comment>
<dbReference type="RefSeq" id="WP_377240555.1">
    <property type="nucleotide sequence ID" value="NZ_JBHLXP010000001.1"/>
</dbReference>
<evidence type="ECO:0000313" key="4">
    <source>
        <dbReference type="Proteomes" id="UP001589813"/>
    </source>
</evidence>
<accession>A0ABV6BCU6</accession>
<gene>
    <name evidence="3" type="ORF">ACFFJP_03465</name>
</gene>
<evidence type="ECO:0000256" key="1">
    <source>
        <dbReference type="SAM" id="MobiDB-lite"/>
    </source>
</evidence>
<organism evidence="3 4">
    <name type="scientific">Rheinheimera tilapiae</name>
    <dbReference type="NCBI Taxonomy" id="875043"/>
    <lineage>
        <taxon>Bacteria</taxon>
        <taxon>Pseudomonadati</taxon>
        <taxon>Pseudomonadota</taxon>
        <taxon>Gammaproteobacteria</taxon>
        <taxon>Chromatiales</taxon>
        <taxon>Chromatiaceae</taxon>
        <taxon>Rheinheimera</taxon>
    </lineage>
</organism>